<reference evidence="1 2" key="1">
    <citation type="submission" date="2019-01" db="EMBL/GenBank/DDBJ databases">
        <title>Ktedonosporobacter rubrisoli SCAWS-G2.</title>
        <authorList>
            <person name="Huang Y."/>
            <person name="Yan B."/>
        </authorList>
    </citation>
    <scope>NUCLEOTIDE SEQUENCE [LARGE SCALE GENOMIC DNA]</scope>
    <source>
        <strain evidence="1 2">SCAWS-G2</strain>
    </source>
</reference>
<dbReference type="EMBL" id="CP035758">
    <property type="protein sequence ID" value="QBD77711.1"/>
    <property type="molecule type" value="Genomic_DNA"/>
</dbReference>
<sequence>MLQQSSPDLLSAMALLIIDTQKSEIYLIEHSEYTPAIFIHCRGKMPPLGKQFVNDHRIQAAMRQKSV</sequence>
<dbReference type="RefSeq" id="WP_129888764.1">
    <property type="nucleotide sequence ID" value="NZ_CP035758.1"/>
</dbReference>
<organism evidence="1 2">
    <name type="scientific">Ktedonosporobacter rubrisoli</name>
    <dbReference type="NCBI Taxonomy" id="2509675"/>
    <lineage>
        <taxon>Bacteria</taxon>
        <taxon>Bacillati</taxon>
        <taxon>Chloroflexota</taxon>
        <taxon>Ktedonobacteria</taxon>
        <taxon>Ktedonobacterales</taxon>
        <taxon>Ktedonosporobacteraceae</taxon>
        <taxon>Ktedonosporobacter</taxon>
    </lineage>
</organism>
<protein>
    <submittedName>
        <fullName evidence="1">Uncharacterized protein</fullName>
    </submittedName>
</protein>
<dbReference type="KEGG" id="kbs:EPA93_17615"/>
<evidence type="ECO:0000313" key="2">
    <source>
        <dbReference type="Proteomes" id="UP000290365"/>
    </source>
</evidence>
<keyword evidence="2" id="KW-1185">Reference proteome</keyword>
<name>A0A4V0YYX2_KTERU</name>
<proteinExistence type="predicted"/>
<dbReference type="AlphaFoldDB" id="A0A4V0YYX2"/>
<evidence type="ECO:0000313" key="1">
    <source>
        <dbReference type="EMBL" id="QBD77711.1"/>
    </source>
</evidence>
<dbReference type="OrthoDB" id="161353at2"/>
<dbReference type="Proteomes" id="UP000290365">
    <property type="component" value="Chromosome"/>
</dbReference>
<gene>
    <name evidence="1" type="ORF">EPA93_17615</name>
</gene>
<accession>A0A4V0YYX2</accession>